<dbReference type="PATRIC" id="fig|1397108.4.peg.3181"/>
<gene>
    <name evidence="1" type="ORF">IMCC12053_3095</name>
</gene>
<sequence length="38" mass="4559">MFDYIEMFYNPTRKHTNNGMLSPVDYEMKQQKMNEAGV</sequence>
<accession>A0A0P0AF77</accession>
<dbReference type="EMBL" id="CP012023">
    <property type="protein sequence ID" value="ALI57042.1"/>
    <property type="molecule type" value="Genomic_DNA"/>
</dbReference>
<name>A0A0P0AF77_9RHOB</name>
<organism evidence="1 2">
    <name type="scientific">Celeribacter marinus</name>
    <dbReference type="NCBI Taxonomy" id="1397108"/>
    <lineage>
        <taxon>Bacteria</taxon>
        <taxon>Pseudomonadati</taxon>
        <taxon>Pseudomonadota</taxon>
        <taxon>Alphaproteobacteria</taxon>
        <taxon>Rhodobacterales</taxon>
        <taxon>Roseobacteraceae</taxon>
        <taxon>Celeribacter</taxon>
    </lineage>
</organism>
<evidence type="ECO:0000313" key="1">
    <source>
        <dbReference type="EMBL" id="ALI57042.1"/>
    </source>
</evidence>
<dbReference type="Proteomes" id="UP000064920">
    <property type="component" value="Chromosome"/>
</dbReference>
<reference evidence="1 2" key="1">
    <citation type="submission" date="2015-05" db="EMBL/GenBank/DDBJ databases">
        <authorList>
            <person name="Wang D.B."/>
            <person name="Wang M."/>
        </authorList>
    </citation>
    <scope>NUCLEOTIDE SEQUENCE [LARGE SCALE GENOMIC DNA]</scope>
    <source>
        <strain evidence="1 2">IMCC 12053</strain>
    </source>
</reference>
<evidence type="ECO:0000313" key="2">
    <source>
        <dbReference type="Proteomes" id="UP000064920"/>
    </source>
</evidence>
<dbReference type="AlphaFoldDB" id="A0A0P0AF77"/>
<proteinExistence type="predicted"/>
<dbReference type="GO" id="GO:0015074">
    <property type="term" value="P:DNA integration"/>
    <property type="evidence" value="ECO:0007669"/>
    <property type="project" value="InterPro"/>
</dbReference>
<dbReference type="STRING" id="1397108.IMCC12053_3095"/>
<dbReference type="KEGG" id="cmar:IMCC12053_3095"/>
<keyword evidence="2" id="KW-1185">Reference proteome</keyword>
<protein>
    <submittedName>
        <fullName evidence="1">Mobile element protein</fullName>
    </submittedName>
</protein>